<reference evidence="2 3" key="2">
    <citation type="submission" date="2021-10" db="EMBL/GenBank/DDBJ databases">
        <authorList>
            <person name="Piombo E."/>
        </authorList>
    </citation>
    <scope>NUCLEOTIDE SEQUENCE [LARGE SCALE GENOMIC DNA]</scope>
</reference>
<evidence type="ECO:0000259" key="1">
    <source>
        <dbReference type="Pfam" id="PF01979"/>
    </source>
</evidence>
<sequence>MARTIIYGASILTLDAEDSFYYPGTVEIEGDCIAKIYHGNPSDELLNDPSIIVIEGTDKLVMPGFVDLHFHTSVAKGFGDELPLKEYLEEVWYPSVRALTPERAYIGALHSYCTAIKSGTTTVNDMYRFVGSLADAAAKIGIRAVLSNEVALPEYKLDLLEDNEQSYLQHDQRESDRIRVWLGHEWMCTSNLELMAEVGKMKKKLGTGLHIHLCESQQEIEDTRSKYGRTPVEIAYESGCLGPDTVAAHCVHLTDRDIDLLAETGTSVSYDPGSNAKLGNGIVRLQALQDKGVNVGMGVDAFECENSPDMFELMKFGSLIQRALHRDASLAKPYNILRMATKNGAKALGIDAGVITPGKKADLIVVDLTKNQMFTPLLKDPLKRKMMLESHLVFGCNGSAVQHTIIDGVLVMKDFKVLALDEEKLRQDMDAMFEEISEDMKSLVVK</sequence>
<dbReference type="Gene3D" id="3.20.20.140">
    <property type="entry name" value="Metal-dependent hydrolases"/>
    <property type="match status" value="1"/>
</dbReference>
<dbReference type="GO" id="GO:0016810">
    <property type="term" value="F:hydrolase activity, acting on carbon-nitrogen (but not peptide) bonds"/>
    <property type="evidence" value="ECO:0007669"/>
    <property type="project" value="InterPro"/>
</dbReference>
<gene>
    <name evidence="2" type="ORF">CBYS24578_00007329</name>
</gene>
<dbReference type="PANTHER" id="PTHR43794:SF5">
    <property type="entry name" value="CHLOROHYDROLASE FAMILY PROTEIN"/>
    <property type="match status" value="1"/>
</dbReference>
<organism evidence="2 3">
    <name type="scientific">Clonostachys byssicola</name>
    <dbReference type="NCBI Taxonomy" id="160290"/>
    <lineage>
        <taxon>Eukaryota</taxon>
        <taxon>Fungi</taxon>
        <taxon>Dikarya</taxon>
        <taxon>Ascomycota</taxon>
        <taxon>Pezizomycotina</taxon>
        <taxon>Sordariomycetes</taxon>
        <taxon>Hypocreomycetidae</taxon>
        <taxon>Hypocreales</taxon>
        <taxon>Bionectriaceae</taxon>
        <taxon>Clonostachys</taxon>
    </lineage>
</organism>
<evidence type="ECO:0000313" key="3">
    <source>
        <dbReference type="Proteomes" id="UP000754883"/>
    </source>
</evidence>
<dbReference type="Proteomes" id="UP000754883">
    <property type="component" value="Unassembled WGS sequence"/>
</dbReference>
<evidence type="ECO:0000313" key="2">
    <source>
        <dbReference type="EMBL" id="CAG9991104.1"/>
    </source>
</evidence>
<accession>A0A9N9UKW8</accession>
<dbReference type="InterPro" id="IPR050287">
    <property type="entry name" value="MTA/SAH_deaminase"/>
</dbReference>
<reference evidence="3" key="1">
    <citation type="submission" date="2019-06" db="EMBL/GenBank/DDBJ databases">
        <authorList>
            <person name="Broberg M."/>
        </authorList>
    </citation>
    <scope>NUCLEOTIDE SEQUENCE [LARGE SCALE GENOMIC DNA]</scope>
</reference>
<comment type="caution">
    <text evidence="2">The sequence shown here is derived from an EMBL/GenBank/DDBJ whole genome shotgun (WGS) entry which is preliminary data.</text>
</comment>
<dbReference type="PANTHER" id="PTHR43794">
    <property type="entry name" value="AMINOHYDROLASE SSNA-RELATED"/>
    <property type="match status" value="1"/>
</dbReference>
<dbReference type="Pfam" id="PF01979">
    <property type="entry name" value="Amidohydro_1"/>
    <property type="match status" value="1"/>
</dbReference>
<proteinExistence type="predicted"/>
<keyword evidence="3" id="KW-1185">Reference proteome</keyword>
<dbReference type="InterPro" id="IPR032466">
    <property type="entry name" value="Metal_Hydrolase"/>
</dbReference>
<dbReference type="AlphaFoldDB" id="A0A9N9UKW8"/>
<dbReference type="Gene3D" id="2.30.40.10">
    <property type="entry name" value="Urease, subunit C, domain 1"/>
    <property type="match status" value="1"/>
</dbReference>
<name>A0A9N9UKW8_9HYPO</name>
<dbReference type="SUPFAM" id="SSF51556">
    <property type="entry name" value="Metallo-dependent hydrolases"/>
    <property type="match status" value="1"/>
</dbReference>
<protein>
    <recommendedName>
        <fullName evidence="1">Amidohydrolase-related domain-containing protein</fullName>
    </recommendedName>
</protein>
<dbReference type="OrthoDB" id="194468at2759"/>
<dbReference type="InterPro" id="IPR006680">
    <property type="entry name" value="Amidohydro-rel"/>
</dbReference>
<dbReference type="InterPro" id="IPR011059">
    <property type="entry name" value="Metal-dep_hydrolase_composite"/>
</dbReference>
<dbReference type="CDD" id="cd01298">
    <property type="entry name" value="ATZ_TRZ_like"/>
    <property type="match status" value="1"/>
</dbReference>
<dbReference type="SUPFAM" id="SSF51338">
    <property type="entry name" value="Composite domain of metallo-dependent hydrolases"/>
    <property type="match status" value="1"/>
</dbReference>
<dbReference type="EMBL" id="CABFNO020001476">
    <property type="protein sequence ID" value="CAG9991104.1"/>
    <property type="molecule type" value="Genomic_DNA"/>
</dbReference>
<feature type="domain" description="Amidohydrolase-related" evidence="1">
    <location>
        <begin position="60"/>
        <end position="411"/>
    </location>
</feature>